<evidence type="ECO:0000313" key="3">
    <source>
        <dbReference type="Proteomes" id="UP000095081"/>
    </source>
</evidence>
<comment type="caution">
    <text evidence="2">The sequence shown here is derived from an EMBL/GenBank/DDBJ whole genome shotgun (WGS) entry which is preliminary data.</text>
</comment>
<dbReference type="OrthoDB" id="6895098at2"/>
<sequence length="104" mass="11189">MIGVPMPNPRDSIIENLNQQLEAYFGAGRTVQEFAQGVSGVKDGTYGGGHSSKLRAERDRLAPGLKQLAESGSSINKAAAAMGIDHKRARLIARENGFKFAEYP</sequence>
<reference evidence="2 4" key="2">
    <citation type="submission" date="2018-03" db="EMBL/GenBank/DDBJ databases">
        <title>Diversity of bacteria associated with corn roots inoculated with woodland soils in Canada, and Description of Pseudomonas aylmerense sp. nov.</title>
        <authorList>
            <person name="Tambong J.T."/>
            <person name="Xu R."/>
            <person name="Tchagang C."/>
        </authorList>
    </citation>
    <scope>NUCLEOTIDE SEQUENCE [LARGE SCALE GENOMIC DNA]</scope>
    <source>
        <strain evidence="2 4">S1E44</strain>
    </source>
</reference>
<proteinExistence type="predicted"/>
<dbReference type="RefSeq" id="WP_065903848.1">
    <property type="nucleotide sequence ID" value="NZ_MAUE01000015.1"/>
</dbReference>
<name>A0A2T4G0Y9_9PSED</name>
<evidence type="ECO:0000313" key="2">
    <source>
        <dbReference type="EMBL" id="PTC29334.1"/>
    </source>
</evidence>
<evidence type="ECO:0000313" key="4">
    <source>
        <dbReference type="Proteomes" id="UP000240571"/>
    </source>
</evidence>
<dbReference type="Proteomes" id="UP000095081">
    <property type="component" value="Unassembled WGS sequence"/>
</dbReference>
<dbReference type="AlphaFoldDB" id="A0A2T4G0Y9"/>
<dbReference type="EMBL" id="MAUE01000015">
    <property type="protein sequence ID" value="OCW28165.1"/>
    <property type="molecule type" value="Genomic_DNA"/>
</dbReference>
<reference evidence="1 3" key="1">
    <citation type="submission" date="2016-06" db="EMBL/GenBank/DDBJ databases">
        <title>Draft genome sequence of Pseudomonas sp. S1E40, a novel strain antagonistic activity to fungal plant pathogen.</title>
        <authorList>
            <person name="Tambong J.T."/>
            <person name="Tchagang C."/>
            <person name="Xu R."/>
        </authorList>
    </citation>
    <scope>NUCLEOTIDE SEQUENCE [LARGE SCALE GENOMIC DNA]</scope>
    <source>
        <strain evidence="1 3">S1E40</strain>
    </source>
</reference>
<organism evidence="2 4">
    <name type="scientific">Pseudomonas aylmerensis</name>
    <dbReference type="NCBI Taxonomy" id="1869229"/>
    <lineage>
        <taxon>Bacteria</taxon>
        <taxon>Pseudomonadati</taxon>
        <taxon>Pseudomonadota</taxon>
        <taxon>Gammaproteobacteria</taxon>
        <taxon>Pseudomonadales</taxon>
        <taxon>Pseudomonadaceae</taxon>
        <taxon>Pseudomonas</taxon>
    </lineage>
</organism>
<dbReference type="Proteomes" id="UP000240571">
    <property type="component" value="Unassembled WGS sequence"/>
</dbReference>
<protein>
    <submittedName>
        <fullName evidence="2">Uncharacterized protein</fullName>
    </submittedName>
</protein>
<evidence type="ECO:0000313" key="1">
    <source>
        <dbReference type="EMBL" id="OCW28165.1"/>
    </source>
</evidence>
<gene>
    <name evidence="1" type="ORF">BBG20_12720</name>
    <name evidence="2" type="ORF">C9382_12375</name>
</gene>
<keyword evidence="3" id="KW-1185">Reference proteome</keyword>
<accession>A0A2T4G0Y9</accession>
<dbReference type="EMBL" id="PYWW01000027">
    <property type="protein sequence ID" value="PTC29334.1"/>
    <property type="molecule type" value="Genomic_DNA"/>
</dbReference>